<reference evidence="7 8" key="1">
    <citation type="submission" date="2020-05" db="EMBL/GenBank/DDBJ databases">
        <title>Aquincola sp. isolate from soil.</title>
        <authorList>
            <person name="Han J."/>
            <person name="Kim D.-U."/>
        </authorList>
    </citation>
    <scope>NUCLEOTIDE SEQUENCE [LARGE SCALE GENOMIC DNA]</scope>
    <source>
        <strain evidence="7 8">S2</strain>
    </source>
</reference>
<protein>
    <submittedName>
        <fullName evidence="7">ABC transporter ATP-binding protein</fullName>
    </submittedName>
</protein>
<gene>
    <name evidence="7" type="ORF">HLB44_22505</name>
</gene>
<dbReference type="PROSITE" id="PS00211">
    <property type="entry name" value="ABC_TRANSPORTER_1"/>
    <property type="match status" value="2"/>
</dbReference>
<dbReference type="InterPro" id="IPR003439">
    <property type="entry name" value="ABC_transporter-like_ATP-bd"/>
</dbReference>
<feature type="domain" description="ABC transporter" evidence="6">
    <location>
        <begin position="23"/>
        <end position="259"/>
    </location>
</feature>
<evidence type="ECO:0000313" key="7">
    <source>
        <dbReference type="EMBL" id="NRF69781.1"/>
    </source>
</evidence>
<feature type="domain" description="ABC transporter" evidence="6">
    <location>
        <begin position="277"/>
        <end position="521"/>
    </location>
</feature>
<sequence>MSVSLSDAAAPASPDAAPLRPLLDARGLSKRYPNGVLACDDVSISVQRGEIHAVLGENGAGKTSLLKLLYGLERPDSGSLLFEGRPRDFRSPAEALAAGIGLVPQHLQLVPSLTVAENLVLGAEPQRGPLFDRAAAIQVAEHAMQRHALGVPVRSRVGELSAGEQQRVAILKALHRRARLLLLDEPTALLTPVEAEALFNSLRSLVREGLSILMISHKMAEVRDVSDRFTVLRAGRVAGQGVSRGMSAPALAALMMGREIEPLQAPRVDARGRPARLALRELTVLRASGRPALDRVTLDIAGGEILGIAGIEGNGQAELADVLGGLRRPSHGALMLDGAPLAAGNPRAVRRQGLGRIGEDRLHDGVAPGLSIADNLAALDYRAPPMSRRGLLDRPALLQRARETLQDFGVVAPGAASPIDGLSGGNMQKLVLARELAAQPRCLVANQPTRGVDVGAAQRLHRALLALRDAGAAVLLLSADLDELLALSDRLVVLFEGRLVAHFAADAVSPRTLGLCMTGALGRGPVNARLGAPFTPGLPPHGNPA</sequence>
<dbReference type="EMBL" id="JABRWJ010000007">
    <property type="protein sequence ID" value="NRF69781.1"/>
    <property type="molecule type" value="Genomic_DNA"/>
</dbReference>
<comment type="caution">
    <text evidence="7">The sequence shown here is derived from an EMBL/GenBank/DDBJ whole genome shotgun (WGS) entry which is preliminary data.</text>
</comment>
<dbReference type="GO" id="GO:0005524">
    <property type="term" value="F:ATP binding"/>
    <property type="evidence" value="ECO:0007669"/>
    <property type="project" value="UniProtKB-KW"/>
</dbReference>
<keyword evidence="8" id="KW-1185">Reference proteome</keyword>
<accession>A0ABX2EME1</accession>
<keyword evidence="3" id="KW-0677">Repeat</keyword>
<dbReference type="CDD" id="cd03216">
    <property type="entry name" value="ABC_Carb_Monos_I"/>
    <property type="match status" value="1"/>
</dbReference>
<dbReference type="RefSeq" id="WP_173127402.1">
    <property type="nucleotide sequence ID" value="NZ_JABRWJ010000007.1"/>
</dbReference>
<keyword evidence="5 7" id="KW-0067">ATP-binding</keyword>
<dbReference type="InterPro" id="IPR003593">
    <property type="entry name" value="AAA+_ATPase"/>
</dbReference>
<dbReference type="Gene3D" id="3.40.50.300">
    <property type="entry name" value="P-loop containing nucleotide triphosphate hydrolases"/>
    <property type="match status" value="2"/>
</dbReference>
<dbReference type="InterPro" id="IPR017871">
    <property type="entry name" value="ABC_transporter-like_CS"/>
</dbReference>
<dbReference type="Pfam" id="PF00005">
    <property type="entry name" value="ABC_tran"/>
    <property type="match status" value="2"/>
</dbReference>
<keyword evidence="2" id="KW-0762">Sugar transport</keyword>
<dbReference type="SMART" id="SM00382">
    <property type="entry name" value="AAA"/>
    <property type="match status" value="1"/>
</dbReference>
<evidence type="ECO:0000256" key="1">
    <source>
        <dbReference type="ARBA" id="ARBA00022475"/>
    </source>
</evidence>
<dbReference type="PANTHER" id="PTHR43790:SF4">
    <property type="entry name" value="GUANOSINE IMPORT ATP-BINDING PROTEIN NUPO"/>
    <property type="match status" value="1"/>
</dbReference>
<dbReference type="InterPro" id="IPR027417">
    <property type="entry name" value="P-loop_NTPase"/>
</dbReference>
<evidence type="ECO:0000256" key="2">
    <source>
        <dbReference type="ARBA" id="ARBA00022597"/>
    </source>
</evidence>
<proteinExistence type="predicted"/>
<dbReference type="SUPFAM" id="SSF52540">
    <property type="entry name" value="P-loop containing nucleoside triphosphate hydrolases"/>
    <property type="match status" value="2"/>
</dbReference>
<organism evidence="7 8">
    <name type="scientific">Pseudaquabacterium terrae</name>
    <dbReference type="NCBI Taxonomy" id="2732868"/>
    <lineage>
        <taxon>Bacteria</taxon>
        <taxon>Pseudomonadati</taxon>
        <taxon>Pseudomonadota</taxon>
        <taxon>Betaproteobacteria</taxon>
        <taxon>Burkholderiales</taxon>
        <taxon>Sphaerotilaceae</taxon>
        <taxon>Pseudaquabacterium</taxon>
    </lineage>
</organism>
<keyword evidence="2" id="KW-0813">Transport</keyword>
<evidence type="ECO:0000256" key="3">
    <source>
        <dbReference type="ARBA" id="ARBA00022737"/>
    </source>
</evidence>
<name>A0ABX2EME1_9BURK</name>
<dbReference type="CDD" id="cd03215">
    <property type="entry name" value="ABC_Carb_Monos_II"/>
    <property type="match status" value="1"/>
</dbReference>
<keyword evidence="1" id="KW-1003">Cell membrane</keyword>
<dbReference type="PANTHER" id="PTHR43790">
    <property type="entry name" value="CARBOHYDRATE TRANSPORT ATP-BINDING PROTEIN MG119-RELATED"/>
    <property type="match status" value="1"/>
</dbReference>
<evidence type="ECO:0000259" key="6">
    <source>
        <dbReference type="PROSITE" id="PS50893"/>
    </source>
</evidence>
<evidence type="ECO:0000313" key="8">
    <source>
        <dbReference type="Proteomes" id="UP000737171"/>
    </source>
</evidence>
<evidence type="ECO:0000256" key="4">
    <source>
        <dbReference type="ARBA" id="ARBA00022741"/>
    </source>
</evidence>
<evidence type="ECO:0000256" key="5">
    <source>
        <dbReference type="ARBA" id="ARBA00022840"/>
    </source>
</evidence>
<keyword evidence="4" id="KW-0547">Nucleotide-binding</keyword>
<dbReference type="InterPro" id="IPR050107">
    <property type="entry name" value="ABC_carbohydrate_import_ATPase"/>
</dbReference>
<dbReference type="PROSITE" id="PS50893">
    <property type="entry name" value="ABC_TRANSPORTER_2"/>
    <property type="match status" value="2"/>
</dbReference>
<keyword evidence="1" id="KW-0472">Membrane</keyword>
<dbReference type="Proteomes" id="UP000737171">
    <property type="component" value="Unassembled WGS sequence"/>
</dbReference>